<accession>A0A1C7M281</accession>
<dbReference type="STRING" id="5627.A0A1C7M281"/>
<gene>
    <name evidence="1" type="ORF">A0H81_09439</name>
</gene>
<dbReference type="OrthoDB" id="341486at2759"/>
<organism evidence="1 2">
    <name type="scientific">Grifola frondosa</name>
    <name type="common">Maitake</name>
    <name type="synonym">Polyporus frondosus</name>
    <dbReference type="NCBI Taxonomy" id="5627"/>
    <lineage>
        <taxon>Eukaryota</taxon>
        <taxon>Fungi</taxon>
        <taxon>Dikarya</taxon>
        <taxon>Basidiomycota</taxon>
        <taxon>Agaricomycotina</taxon>
        <taxon>Agaricomycetes</taxon>
        <taxon>Polyporales</taxon>
        <taxon>Grifolaceae</taxon>
        <taxon>Grifola</taxon>
    </lineage>
</organism>
<dbReference type="Gene3D" id="2.130.10.10">
    <property type="entry name" value="YVTN repeat-like/Quinoprotein amine dehydrogenase"/>
    <property type="match status" value="1"/>
</dbReference>
<keyword evidence="2" id="KW-1185">Reference proteome</keyword>
<dbReference type="Proteomes" id="UP000092993">
    <property type="component" value="Unassembled WGS sequence"/>
</dbReference>
<sequence>MVVQVEKRLVWHPRRENKFAVGGGTQITLYEWVPQSSEIKQVTSQLAWPMKCFAWSPDPLLDDLVAVGLSTGRVELCALSPQSAPAMISSPPDRQSHCLPAARDLATRWRSPPWTQTTSLSA</sequence>
<evidence type="ECO:0000313" key="1">
    <source>
        <dbReference type="EMBL" id="OBZ71041.1"/>
    </source>
</evidence>
<proteinExistence type="predicted"/>
<evidence type="ECO:0008006" key="3">
    <source>
        <dbReference type="Google" id="ProtNLM"/>
    </source>
</evidence>
<evidence type="ECO:0000313" key="2">
    <source>
        <dbReference type="Proteomes" id="UP000092993"/>
    </source>
</evidence>
<dbReference type="InterPro" id="IPR015943">
    <property type="entry name" value="WD40/YVTN_repeat-like_dom_sf"/>
</dbReference>
<dbReference type="AlphaFoldDB" id="A0A1C7M281"/>
<reference evidence="1 2" key="1">
    <citation type="submission" date="2016-03" db="EMBL/GenBank/DDBJ databases">
        <title>Whole genome sequencing of Grifola frondosa 9006-11.</title>
        <authorList>
            <person name="Min B."/>
            <person name="Park H."/>
            <person name="Kim J.-G."/>
            <person name="Cho H."/>
            <person name="Oh Y.-L."/>
            <person name="Kong W.-S."/>
            <person name="Choi I.-G."/>
        </authorList>
    </citation>
    <scope>NUCLEOTIDE SEQUENCE [LARGE SCALE GENOMIC DNA]</scope>
    <source>
        <strain evidence="1 2">9006-11</strain>
    </source>
</reference>
<name>A0A1C7M281_GRIFR</name>
<protein>
    <recommendedName>
        <fullName evidence="3">Anaphase-promoting complex subunit 4 WD40 domain-containing protein</fullName>
    </recommendedName>
</protein>
<comment type="caution">
    <text evidence="1">The sequence shown here is derived from an EMBL/GenBank/DDBJ whole genome shotgun (WGS) entry which is preliminary data.</text>
</comment>
<dbReference type="EMBL" id="LUGG01000013">
    <property type="protein sequence ID" value="OBZ71041.1"/>
    <property type="molecule type" value="Genomic_DNA"/>
</dbReference>
<dbReference type="SUPFAM" id="SSF50978">
    <property type="entry name" value="WD40 repeat-like"/>
    <property type="match status" value="1"/>
</dbReference>
<dbReference type="InterPro" id="IPR036322">
    <property type="entry name" value="WD40_repeat_dom_sf"/>
</dbReference>